<keyword evidence="4 9" id="KW-1133">Transmembrane helix</keyword>
<dbReference type="GO" id="GO:0016540">
    <property type="term" value="P:protein autoprocessing"/>
    <property type="evidence" value="ECO:0007669"/>
    <property type="project" value="InterPro"/>
</dbReference>
<gene>
    <name evidence="12" type="ORF">XAT740_LOCUS32109</name>
</gene>
<dbReference type="Pfam" id="PF12430">
    <property type="entry name" value="ABA_GPCR"/>
    <property type="match status" value="1"/>
</dbReference>
<dbReference type="CDD" id="cd00081">
    <property type="entry name" value="Hint"/>
    <property type="match status" value="2"/>
</dbReference>
<feature type="transmembrane region" description="Helical" evidence="9">
    <location>
        <begin position="353"/>
        <end position="377"/>
    </location>
</feature>
<evidence type="ECO:0000313" key="12">
    <source>
        <dbReference type="EMBL" id="CAF1362796.1"/>
    </source>
</evidence>
<evidence type="ECO:0000256" key="7">
    <source>
        <dbReference type="ARBA" id="ARBA00035085"/>
    </source>
</evidence>
<dbReference type="GO" id="GO:0051452">
    <property type="term" value="P:intracellular pH reduction"/>
    <property type="evidence" value="ECO:0007669"/>
    <property type="project" value="TreeGrafter"/>
</dbReference>
<feature type="transmembrane region" description="Helical" evidence="9">
    <location>
        <begin position="39"/>
        <end position="65"/>
    </location>
</feature>
<comment type="caution">
    <text evidence="12">The sequence shown here is derived from an EMBL/GenBank/DDBJ whole genome shotgun (WGS) entry which is preliminary data.</text>
</comment>
<feature type="transmembrane region" description="Helical" evidence="9">
    <location>
        <begin position="299"/>
        <end position="321"/>
    </location>
</feature>
<dbReference type="AlphaFoldDB" id="A0A815IAD6"/>
<dbReference type="Gene3D" id="2.170.16.10">
    <property type="entry name" value="Hedgehog/Intein (Hint) domain"/>
    <property type="match status" value="2"/>
</dbReference>
<feature type="transmembrane region" description="Helical" evidence="9">
    <location>
        <begin position="110"/>
        <end position="127"/>
    </location>
</feature>
<comment type="similarity">
    <text evidence="2">Belongs to the Golgi pH regulator (TC 1.A.38) family.</text>
</comment>
<dbReference type="GO" id="GO:0032580">
    <property type="term" value="C:Golgi cisterna membrane"/>
    <property type="evidence" value="ECO:0007669"/>
    <property type="project" value="TreeGrafter"/>
</dbReference>
<dbReference type="InterPro" id="IPR025969">
    <property type="entry name" value="ABA_GPCR_dom"/>
</dbReference>
<dbReference type="SUPFAM" id="SSF51294">
    <property type="entry name" value="Hedgehog/intein (Hint) domain"/>
    <property type="match status" value="2"/>
</dbReference>
<feature type="transmembrane region" description="Helical" evidence="9">
    <location>
        <begin position="6"/>
        <end position="27"/>
    </location>
</feature>
<comment type="catalytic activity">
    <reaction evidence="7">
        <text>bromide(in) = bromide(out)</text>
        <dbReference type="Rhea" id="RHEA:75383"/>
        <dbReference type="ChEBI" id="CHEBI:15858"/>
    </reaction>
</comment>
<feature type="domain" description="Hint" evidence="11">
    <location>
        <begin position="847"/>
        <end position="946"/>
    </location>
</feature>
<feature type="domain" description="Hint" evidence="11">
    <location>
        <begin position="580"/>
        <end position="679"/>
    </location>
</feature>
<evidence type="ECO:0000256" key="3">
    <source>
        <dbReference type="ARBA" id="ARBA00022692"/>
    </source>
</evidence>
<dbReference type="Pfam" id="PF01079">
    <property type="entry name" value="Hint"/>
    <property type="match status" value="2"/>
</dbReference>
<evidence type="ECO:0000313" key="13">
    <source>
        <dbReference type="Proteomes" id="UP000663828"/>
    </source>
</evidence>
<keyword evidence="5 9" id="KW-0472">Membrane</keyword>
<dbReference type="EMBL" id="CAJNOR010002969">
    <property type="protein sequence ID" value="CAF1362796.1"/>
    <property type="molecule type" value="Genomic_DNA"/>
</dbReference>
<evidence type="ECO:0000256" key="9">
    <source>
        <dbReference type="SAM" id="Phobius"/>
    </source>
</evidence>
<keyword evidence="13" id="KW-1185">Reference proteome</keyword>
<dbReference type="GO" id="GO:0016539">
    <property type="term" value="P:intein-mediated protein splicing"/>
    <property type="evidence" value="ECO:0007669"/>
    <property type="project" value="InterPro"/>
</dbReference>
<keyword evidence="3 9" id="KW-0812">Transmembrane</keyword>
<evidence type="ECO:0000256" key="4">
    <source>
        <dbReference type="ARBA" id="ARBA00022989"/>
    </source>
</evidence>
<feature type="domain" description="Hint" evidence="10">
    <location>
        <begin position="681"/>
        <end position="725"/>
    </location>
</feature>
<evidence type="ECO:0000256" key="1">
    <source>
        <dbReference type="ARBA" id="ARBA00004141"/>
    </source>
</evidence>
<dbReference type="Pfam" id="PF12537">
    <property type="entry name" value="GPHR_N"/>
    <property type="match status" value="1"/>
</dbReference>
<dbReference type="InterPro" id="IPR003587">
    <property type="entry name" value="Hint_dom_N"/>
</dbReference>
<evidence type="ECO:0000256" key="2">
    <source>
        <dbReference type="ARBA" id="ARBA00009478"/>
    </source>
</evidence>
<comment type="subcellular location">
    <subcellularLocation>
        <location evidence="1">Membrane</location>
        <topology evidence="1">Multi-pass membrane protein</topology>
    </subcellularLocation>
</comment>
<feature type="transmembrane region" description="Helical" evidence="9">
    <location>
        <begin position="474"/>
        <end position="490"/>
    </location>
</feature>
<evidence type="ECO:0000256" key="6">
    <source>
        <dbReference type="ARBA" id="ARBA00024145"/>
    </source>
</evidence>
<evidence type="ECO:0000256" key="5">
    <source>
        <dbReference type="ARBA" id="ARBA00023136"/>
    </source>
</evidence>
<evidence type="ECO:0000256" key="8">
    <source>
        <dbReference type="ARBA" id="ARBA00044702"/>
    </source>
</evidence>
<feature type="transmembrane region" description="Helical" evidence="9">
    <location>
        <begin position="389"/>
        <end position="413"/>
    </location>
</feature>
<dbReference type="InterPro" id="IPR015672">
    <property type="entry name" value="GPHR/GTG"/>
</dbReference>
<evidence type="ECO:0000259" key="11">
    <source>
        <dbReference type="SMART" id="SM00306"/>
    </source>
</evidence>
<comment type="catalytic activity">
    <reaction evidence="8">
        <text>fluoride(in) = fluoride(out)</text>
        <dbReference type="Rhea" id="RHEA:76159"/>
        <dbReference type="ChEBI" id="CHEBI:17051"/>
    </reaction>
</comment>
<dbReference type="InterPro" id="IPR003586">
    <property type="entry name" value="Hint_dom_C"/>
</dbReference>
<sequence length="1044" mass="118986">MSLLTDTIVVTISQIVFFVGGWLFFVRGLCQNYDVRNRVVILSFALTFALSCTMFELIIFEILAFLQPTSRYLHWRIGLYCMLFLLVFLIPFYIAYLLLNSVKLVRDFRLVIFFTLIAWCFYLYIFWKLGNPFPISNRHEFFSIEQCISRVGIIGVTAMAILSGFGAVNCPYTYMTYFIRPVTDKDISDAQKRLKQVMEIVATKKKRVAYIEYENSLKSTYNSSFNSMNNRWNPFRRALNLSFTSQPNSNMSYNLSLIKQEIATYEVISSELYSDLVDLQGIQQRIGYSKTLKGKYFHVLGHFFSLYCVWKILISFINIVFNRVGKVDPVTRGIELTVHYFDLQFDVQFWSQYVSFILIGIIVVTSIRGLLITLTKFFYIISSSRSSNVIVLCLALLMGMYFISSVLLIRMNMPEQYRQIITQVLGDLQFNFYHRWFDCIFLLSALFSIGILYLHYRASQQSITHFDKNVQKMFWKLMFILAVFTATTQADCPMSQNPKAVIECLRYITSGLYGAVTKDLKIICSIASDIAICARRELGDCVAAEVGRKALDEIRDLADNCCPDRNRPRCPIRDSIINEQRCFAADSLVTLPNGQHKSITQLQSGDTILAYDDKTKQLIHTHLITMLDFQLHRFALFKQLTTFSGRQLSLTSSHLLPTSEQTYVMAKNLRIGMNIYVMNDEGVLMSETITNITDVVKQGYVAPLTAEGTLIVNNIASSCYATINSHHVAHAAVAPMRWWYRLFGMSWKGSKEGEGIHWCDLTDDPLELIECLSHLSTMLLGFAKNDISRVCRSTSLIAQCAQGHLSECVGQQLGIAAFNEIKHLALNCCPDRNSANCSIRDSTLKDQRCFAADSLVTLPNGQHKSITQLQSGDTILAYDDRTKQLIHTHLITMLDFQLHRFALFKQLTTLSGRQLSLTSSHLLPTSEQTYVMAKNLRIGMDIYVMNDEGVLMSETITNITDVVKQGYVAPLTAEGTLIVNNIASSCYATINSHHVAHAAVAPMRWWYRLFGMSWKGSEEGEGIHWFAKMLYEIAVFIVPSIIHY</sequence>
<reference evidence="12" key="1">
    <citation type="submission" date="2021-02" db="EMBL/GenBank/DDBJ databases">
        <authorList>
            <person name="Nowell W R."/>
        </authorList>
    </citation>
    <scope>NUCLEOTIDE SEQUENCE</scope>
</reference>
<dbReference type="Proteomes" id="UP000663828">
    <property type="component" value="Unassembled WGS sequence"/>
</dbReference>
<feature type="transmembrane region" description="Helical" evidence="9">
    <location>
        <begin position="433"/>
        <end position="454"/>
    </location>
</feature>
<dbReference type="InterPro" id="IPR022535">
    <property type="entry name" value="Golgi_pH-regulator_cons_dom"/>
</dbReference>
<dbReference type="PROSITE" id="PS50817">
    <property type="entry name" value="INTEIN_N_TER"/>
    <property type="match status" value="2"/>
</dbReference>
<organism evidence="12 13">
    <name type="scientific">Adineta ricciae</name>
    <name type="common">Rotifer</name>
    <dbReference type="NCBI Taxonomy" id="249248"/>
    <lineage>
        <taxon>Eukaryota</taxon>
        <taxon>Metazoa</taxon>
        <taxon>Spiralia</taxon>
        <taxon>Gnathifera</taxon>
        <taxon>Rotifera</taxon>
        <taxon>Eurotatoria</taxon>
        <taxon>Bdelloidea</taxon>
        <taxon>Adinetida</taxon>
        <taxon>Adinetidae</taxon>
        <taxon>Adineta</taxon>
    </lineage>
</organism>
<feature type="transmembrane region" description="Helical" evidence="9">
    <location>
        <begin position="77"/>
        <end position="98"/>
    </location>
</feature>
<dbReference type="SMART" id="SM00305">
    <property type="entry name" value="HintC"/>
    <property type="match status" value="2"/>
</dbReference>
<dbReference type="InterPro" id="IPR036844">
    <property type="entry name" value="Hint_dom_sf"/>
</dbReference>
<accession>A0A815IAD6</accession>
<feature type="transmembrane region" description="Helical" evidence="9">
    <location>
        <begin position="147"/>
        <end position="170"/>
    </location>
</feature>
<dbReference type="PANTHER" id="PTHR15948">
    <property type="entry name" value="G-PROTEIN COUPLED RECEPTOR 89-RELATED"/>
    <property type="match status" value="1"/>
</dbReference>
<comment type="catalytic activity">
    <reaction evidence="6">
        <text>iodide(out) = iodide(in)</text>
        <dbReference type="Rhea" id="RHEA:66324"/>
        <dbReference type="ChEBI" id="CHEBI:16382"/>
    </reaction>
</comment>
<name>A0A815IAD6_ADIRI</name>
<protein>
    <submittedName>
        <fullName evidence="12">Uncharacterized protein</fullName>
    </submittedName>
</protein>
<dbReference type="InterPro" id="IPR006141">
    <property type="entry name" value="Intein_N"/>
</dbReference>
<dbReference type="PANTHER" id="PTHR15948:SF0">
    <property type="entry name" value="GOLGI PH REGULATOR A-RELATED"/>
    <property type="match status" value="1"/>
</dbReference>
<feature type="domain" description="Hint" evidence="10">
    <location>
        <begin position="948"/>
        <end position="992"/>
    </location>
</feature>
<dbReference type="GO" id="GO:0008308">
    <property type="term" value="F:voltage-gated monoatomic anion channel activity"/>
    <property type="evidence" value="ECO:0007669"/>
    <property type="project" value="TreeGrafter"/>
</dbReference>
<evidence type="ECO:0000259" key="10">
    <source>
        <dbReference type="SMART" id="SM00305"/>
    </source>
</evidence>
<dbReference type="InterPro" id="IPR001767">
    <property type="entry name" value="Hedgehog_Hint"/>
</dbReference>
<dbReference type="SMART" id="SM00306">
    <property type="entry name" value="HintN"/>
    <property type="match status" value="2"/>
</dbReference>
<proteinExistence type="inferred from homology"/>